<comment type="similarity">
    <text evidence="1">Belongs to the ligand-gated ion channel (TC 1.A.9) family. Acetylcholine receptor (TC 1.A.9.1) subfamily.</text>
</comment>
<keyword evidence="3" id="KW-1003">Cell membrane</keyword>
<comment type="caution">
    <text evidence="19">The sequence shown here is derived from an EMBL/GenBank/DDBJ whole genome shotgun (WGS) entry which is preliminary data.</text>
</comment>
<name>A0A9Q1CD87_HOLLE</name>
<keyword evidence="7 15" id="KW-0406">Ion transport</keyword>
<keyword evidence="4 15" id="KW-0812">Transmembrane</keyword>
<dbReference type="InterPro" id="IPR018000">
    <property type="entry name" value="Neurotransmitter_ion_chnl_CS"/>
</dbReference>
<dbReference type="GO" id="GO:0045211">
    <property type="term" value="C:postsynaptic membrane"/>
    <property type="evidence" value="ECO:0007669"/>
    <property type="project" value="InterPro"/>
</dbReference>
<evidence type="ECO:0000256" key="11">
    <source>
        <dbReference type="ARBA" id="ARBA00023180"/>
    </source>
</evidence>
<proteinExistence type="inferred from homology"/>
<dbReference type="SUPFAM" id="SSF90112">
    <property type="entry name" value="Neurotransmitter-gated ion-channel transmembrane pore"/>
    <property type="match status" value="1"/>
</dbReference>
<dbReference type="Gene3D" id="1.20.58.390">
    <property type="entry name" value="Neurotransmitter-gated ion-channel transmembrane domain"/>
    <property type="match status" value="2"/>
</dbReference>
<dbReference type="InterPro" id="IPR006029">
    <property type="entry name" value="Neurotrans-gated_channel_TM"/>
</dbReference>
<dbReference type="PANTHER" id="PTHR18945">
    <property type="entry name" value="NEUROTRANSMITTER GATED ION CHANNEL"/>
    <property type="match status" value="1"/>
</dbReference>
<dbReference type="FunFam" id="2.70.170.10:FF:000016">
    <property type="entry name" value="Nicotinic acetylcholine receptor subunit"/>
    <property type="match status" value="1"/>
</dbReference>
<evidence type="ECO:0000256" key="9">
    <source>
        <dbReference type="ARBA" id="ARBA00023157"/>
    </source>
</evidence>
<feature type="domain" description="Neurotransmitter-gated ion-channel transmembrane" evidence="18">
    <location>
        <begin position="222"/>
        <end position="501"/>
    </location>
</feature>
<evidence type="ECO:0000256" key="13">
    <source>
        <dbReference type="ARBA" id="ARBA00023303"/>
    </source>
</evidence>
<protein>
    <submittedName>
        <fullName evidence="19">Neuronal acetylcholine receptor subunit alpha-3</fullName>
    </submittedName>
</protein>
<accession>A0A9Q1CD87</accession>
<keyword evidence="20" id="KW-1185">Reference proteome</keyword>
<evidence type="ECO:0000256" key="12">
    <source>
        <dbReference type="ARBA" id="ARBA00023286"/>
    </source>
</evidence>
<dbReference type="PROSITE" id="PS00236">
    <property type="entry name" value="NEUROTR_ION_CHANNEL"/>
    <property type="match status" value="1"/>
</dbReference>
<evidence type="ECO:0000259" key="17">
    <source>
        <dbReference type="Pfam" id="PF02931"/>
    </source>
</evidence>
<dbReference type="InterPro" id="IPR038050">
    <property type="entry name" value="Neuro_actylchol_rec"/>
</dbReference>
<evidence type="ECO:0000259" key="18">
    <source>
        <dbReference type="Pfam" id="PF02932"/>
    </source>
</evidence>
<keyword evidence="10 19" id="KW-0675">Receptor</keyword>
<feature type="compositionally biased region" description="Polar residues" evidence="16">
    <location>
        <begin position="417"/>
        <end position="437"/>
    </location>
</feature>
<dbReference type="Gene3D" id="2.70.170.10">
    <property type="entry name" value="Neurotransmitter-gated ion-channel ligand-binding domain"/>
    <property type="match status" value="1"/>
</dbReference>
<keyword evidence="12" id="KW-1071">Ligand-gated ion channel</keyword>
<dbReference type="InterPro" id="IPR036719">
    <property type="entry name" value="Neuro-gated_channel_TM_sf"/>
</dbReference>
<feature type="transmembrane region" description="Helical" evidence="15">
    <location>
        <begin position="485"/>
        <end position="503"/>
    </location>
</feature>
<evidence type="ECO:0000256" key="6">
    <source>
        <dbReference type="ARBA" id="ARBA00023018"/>
    </source>
</evidence>
<dbReference type="GO" id="GO:0022848">
    <property type="term" value="F:acetylcholine-gated monoatomic cation-selective channel activity"/>
    <property type="evidence" value="ECO:0007669"/>
    <property type="project" value="InterPro"/>
</dbReference>
<evidence type="ECO:0000256" key="14">
    <source>
        <dbReference type="ARBA" id="ARBA00034099"/>
    </source>
</evidence>
<organism evidence="19 20">
    <name type="scientific">Holothuria leucospilota</name>
    <name type="common">Black long sea cucumber</name>
    <name type="synonym">Mertensiothuria leucospilota</name>
    <dbReference type="NCBI Taxonomy" id="206669"/>
    <lineage>
        <taxon>Eukaryota</taxon>
        <taxon>Metazoa</taxon>
        <taxon>Echinodermata</taxon>
        <taxon>Eleutherozoa</taxon>
        <taxon>Echinozoa</taxon>
        <taxon>Holothuroidea</taxon>
        <taxon>Aspidochirotacea</taxon>
        <taxon>Aspidochirotida</taxon>
        <taxon>Holothuriidae</taxon>
        <taxon>Holothuria</taxon>
    </lineage>
</organism>
<keyword evidence="5 15" id="KW-1133">Transmembrane helix</keyword>
<feature type="region of interest" description="Disordered" evidence="16">
    <location>
        <begin position="416"/>
        <end position="437"/>
    </location>
</feature>
<feature type="transmembrane region" description="Helical" evidence="15">
    <location>
        <begin position="246"/>
        <end position="265"/>
    </location>
</feature>
<comment type="subcellular location">
    <subcellularLocation>
        <location evidence="14">Synaptic cell membrane</location>
        <topology evidence="14">Multi-pass membrane protein</topology>
    </subcellularLocation>
</comment>
<dbReference type="CDD" id="cd18997">
    <property type="entry name" value="LGIC_ECD_nAChR"/>
    <property type="match status" value="1"/>
</dbReference>
<evidence type="ECO:0000256" key="15">
    <source>
        <dbReference type="RuleBase" id="RU000687"/>
    </source>
</evidence>
<evidence type="ECO:0000313" key="20">
    <source>
        <dbReference type="Proteomes" id="UP001152320"/>
    </source>
</evidence>
<dbReference type="InterPro" id="IPR036734">
    <property type="entry name" value="Neur_chan_lig-bd_sf"/>
</dbReference>
<dbReference type="OrthoDB" id="5975154at2759"/>
<keyword evidence="8 15" id="KW-0472">Membrane</keyword>
<evidence type="ECO:0000313" key="19">
    <source>
        <dbReference type="EMBL" id="KAJ8043211.1"/>
    </source>
</evidence>
<evidence type="ECO:0000256" key="10">
    <source>
        <dbReference type="ARBA" id="ARBA00023170"/>
    </source>
</evidence>
<dbReference type="Pfam" id="PF02932">
    <property type="entry name" value="Neur_chan_memb"/>
    <property type="match status" value="1"/>
</dbReference>
<gene>
    <name evidence="19" type="ORF">HOLleu_10197</name>
</gene>
<evidence type="ECO:0000256" key="4">
    <source>
        <dbReference type="ARBA" id="ARBA00022692"/>
    </source>
</evidence>
<feature type="region of interest" description="Disordered" evidence="16">
    <location>
        <begin position="354"/>
        <end position="395"/>
    </location>
</feature>
<evidence type="ECO:0000256" key="8">
    <source>
        <dbReference type="ARBA" id="ARBA00023136"/>
    </source>
</evidence>
<evidence type="ECO:0000256" key="16">
    <source>
        <dbReference type="SAM" id="MobiDB-lite"/>
    </source>
</evidence>
<dbReference type="SUPFAM" id="SSF63712">
    <property type="entry name" value="Nicotinic receptor ligand binding domain-like"/>
    <property type="match status" value="1"/>
</dbReference>
<feature type="transmembrane region" description="Helical" evidence="15">
    <location>
        <begin position="277"/>
        <end position="302"/>
    </location>
</feature>
<dbReference type="EMBL" id="JAIZAY010000004">
    <property type="protein sequence ID" value="KAJ8043211.1"/>
    <property type="molecule type" value="Genomic_DNA"/>
</dbReference>
<reference evidence="19" key="1">
    <citation type="submission" date="2021-10" db="EMBL/GenBank/DDBJ databases">
        <title>Tropical sea cucumber genome reveals ecological adaptation and Cuvierian tubules defense mechanism.</title>
        <authorList>
            <person name="Chen T."/>
        </authorList>
    </citation>
    <scope>NUCLEOTIDE SEQUENCE</scope>
    <source>
        <strain evidence="19">Nanhai2018</strain>
        <tissue evidence="19">Muscle</tissue>
    </source>
</reference>
<dbReference type="InterPro" id="IPR002394">
    <property type="entry name" value="Nicotinic_acetylcholine_rcpt"/>
</dbReference>
<sequence length="529" mass="61059">MGCFAFTAENRLRNTLFRNYSYIAIPVKHPSDVLNVSFELALDQIIELNVKSQLMTTKVWVMLIWHDYKLAWDPAEYDDITDIKIPSSYIWVPDILMYNNANGSFEMNQHTSPSIHYDGQVTWFPPAVYQSACRINVRYFPFDEQICSLKFGSWSYTEDHLDLIPKDDQVVERDFWPNEEWFIMNAPCERNAEKYPCCEGKYVDITCSFVLRRQPVYHVAYLLVPCGLISFNTILVFYLPPLMSEKMSLCTSVMLSMIWFMLLITQRIPSNANDPPLIVQYLIFSLTVVVTSLLYNVCIINMKNRHPVAHPMPRWVRSLFLMTLPPWVGLKKPERWQKSKKETTDVRTAPLQIKRITIPYPPEDPSPRDPNASFNLRRPSTDSQHSQIDTAPDALCNSIMSSPPLSRRKKMLLKASQGASSLSKPSSSDTNNNHGNNDITRRVLAEFVTEIKEDISYLHRRFEQDEIFAGLRQDWTVVAMVIDRIFLIVYIVGLIAGSTAIIMDAPLASEFFVNYILSPNITNESYWVK</sequence>
<dbReference type="AlphaFoldDB" id="A0A9Q1CD87"/>
<evidence type="ECO:0000256" key="2">
    <source>
        <dbReference type="ARBA" id="ARBA00022448"/>
    </source>
</evidence>
<keyword evidence="11" id="KW-0325">Glycoprotein</keyword>
<evidence type="ECO:0000256" key="1">
    <source>
        <dbReference type="ARBA" id="ARBA00009237"/>
    </source>
</evidence>
<dbReference type="InterPro" id="IPR006202">
    <property type="entry name" value="Neur_chan_lig-bd"/>
</dbReference>
<dbReference type="InterPro" id="IPR006201">
    <property type="entry name" value="Neur_channel"/>
</dbReference>
<dbReference type="Proteomes" id="UP001152320">
    <property type="component" value="Chromosome 4"/>
</dbReference>
<dbReference type="GO" id="GO:0004888">
    <property type="term" value="F:transmembrane signaling receptor activity"/>
    <property type="evidence" value="ECO:0007669"/>
    <property type="project" value="InterPro"/>
</dbReference>
<keyword evidence="2 15" id="KW-0813">Transport</keyword>
<evidence type="ECO:0000256" key="7">
    <source>
        <dbReference type="ARBA" id="ARBA00023065"/>
    </source>
</evidence>
<evidence type="ECO:0000256" key="5">
    <source>
        <dbReference type="ARBA" id="ARBA00022989"/>
    </source>
</evidence>
<feature type="domain" description="Neurotransmitter-gated ion-channel ligand-binding" evidence="17">
    <location>
        <begin position="9"/>
        <end position="215"/>
    </location>
</feature>
<feature type="transmembrane region" description="Helical" evidence="15">
    <location>
        <begin position="219"/>
        <end position="240"/>
    </location>
</feature>
<keyword evidence="9" id="KW-1015">Disulfide bond</keyword>
<dbReference type="PRINTS" id="PR00252">
    <property type="entry name" value="NRIONCHANNEL"/>
</dbReference>
<keyword evidence="13 15" id="KW-0407">Ion channel</keyword>
<dbReference type="PRINTS" id="PR00254">
    <property type="entry name" value="NICOTINICR"/>
</dbReference>
<dbReference type="Pfam" id="PF02931">
    <property type="entry name" value="Neur_chan_LBD"/>
    <property type="match status" value="1"/>
</dbReference>
<keyword evidence="6" id="KW-0770">Synapse</keyword>
<evidence type="ECO:0000256" key="3">
    <source>
        <dbReference type="ARBA" id="ARBA00022475"/>
    </source>
</evidence>